<feature type="region of interest" description="Disordered" evidence="9">
    <location>
        <begin position="1"/>
        <end position="22"/>
    </location>
</feature>
<evidence type="ECO:0000256" key="7">
    <source>
        <dbReference type="ARBA" id="ARBA00048744"/>
    </source>
</evidence>
<dbReference type="SUPFAM" id="SSF54928">
    <property type="entry name" value="RNA-binding domain, RBD"/>
    <property type="match status" value="1"/>
</dbReference>
<evidence type="ECO:0000259" key="11">
    <source>
        <dbReference type="Pfam" id="PF26253"/>
    </source>
</evidence>
<proteinExistence type="inferred from homology"/>
<evidence type="ECO:0000256" key="8">
    <source>
        <dbReference type="RuleBase" id="RU363098"/>
    </source>
</evidence>
<feature type="domain" description="RDRP C-terminal head" evidence="11">
    <location>
        <begin position="1055"/>
        <end position="1207"/>
    </location>
</feature>
<comment type="similarity">
    <text evidence="1 8">Belongs to the RdRP family.</text>
</comment>
<dbReference type="OrthoDB" id="6513042at2759"/>
<gene>
    <name evidence="12" type="ORF">M011DRAFT_394058</name>
</gene>
<dbReference type="PANTHER" id="PTHR23079:SF55">
    <property type="entry name" value="RNA-DIRECTED RNA POLYMERASE"/>
    <property type="match status" value="1"/>
</dbReference>
<dbReference type="Proteomes" id="UP000799440">
    <property type="component" value="Unassembled WGS sequence"/>
</dbReference>
<evidence type="ECO:0000256" key="2">
    <source>
        <dbReference type="ARBA" id="ARBA00022484"/>
    </source>
</evidence>
<evidence type="ECO:0000256" key="3">
    <source>
        <dbReference type="ARBA" id="ARBA00022679"/>
    </source>
</evidence>
<dbReference type="EMBL" id="MU006561">
    <property type="protein sequence ID" value="KAF2752043.1"/>
    <property type="molecule type" value="Genomic_DNA"/>
</dbReference>
<keyword evidence="4 8" id="KW-0548">Nucleotidyltransferase</keyword>
<dbReference type="GO" id="GO:0003723">
    <property type="term" value="F:RNA binding"/>
    <property type="evidence" value="ECO:0007669"/>
    <property type="project" value="UniProtKB-KW"/>
</dbReference>
<keyword evidence="3 8" id="KW-0808">Transferase</keyword>
<keyword evidence="13" id="KW-1185">Reference proteome</keyword>
<evidence type="ECO:0000313" key="13">
    <source>
        <dbReference type="Proteomes" id="UP000799440"/>
    </source>
</evidence>
<dbReference type="Pfam" id="PF26253">
    <property type="entry name" value="RdRP_head"/>
    <property type="match status" value="1"/>
</dbReference>
<name>A0A6A6VPC1_9PLEO</name>
<dbReference type="GO" id="GO:0003968">
    <property type="term" value="F:RNA-directed RNA polymerase activity"/>
    <property type="evidence" value="ECO:0007669"/>
    <property type="project" value="UniProtKB-KW"/>
</dbReference>
<comment type="catalytic activity">
    <reaction evidence="7 8">
        <text>RNA(n) + a ribonucleoside 5'-triphosphate = RNA(n+1) + diphosphate</text>
        <dbReference type="Rhea" id="RHEA:21248"/>
        <dbReference type="Rhea" id="RHEA-COMP:14527"/>
        <dbReference type="Rhea" id="RHEA-COMP:17342"/>
        <dbReference type="ChEBI" id="CHEBI:33019"/>
        <dbReference type="ChEBI" id="CHEBI:61557"/>
        <dbReference type="ChEBI" id="CHEBI:140395"/>
        <dbReference type="EC" id="2.7.7.48"/>
    </reaction>
</comment>
<dbReference type="Pfam" id="PF05183">
    <property type="entry name" value="RdRP"/>
    <property type="match status" value="1"/>
</dbReference>
<dbReference type="InterPro" id="IPR057596">
    <property type="entry name" value="RDRP_core"/>
</dbReference>
<evidence type="ECO:0000256" key="5">
    <source>
        <dbReference type="ARBA" id="ARBA00022884"/>
    </source>
</evidence>
<accession>A0A6A6VPC1</accession>
<evidence type="ECO:0000313" key="12">
    <source>
        <dbReference type="EMBL" id="KAF2752043.1"/>
    </source>
</evidence>
<dbReference type="CDD" id="cd00590">
    <property type="entry name" value="RRM_SF"/>
    <property type="match status" value="1"/>
</dbReference>
<evidence type="ECO:0000256" key="9">
    <source>
        <dbReference type="SAM" id="MobiDB-lite"/>
    </source>
</evidence>
<dbReference type="PANTHER" id="PTHR23079">
    <property type="entry name" value="RNA-DEPENDENT RNA POLYMERASE"/>
    <property type="match status" value="1"/>
</dbReference>
<feature type="non-terminal residue" evidence="12">
    <location>
        <position position="1271"/>
    </location>
</feature>
<keyword evidence="2 8" id="KW-0696">RNA-directed RNA polymerase</keyword>
<keyword evidence="6" id="KW-0943">RNA-mediated gene silencing</keyword>
<dbReference type="EC" id="2.7.7.48" evidence="8"/>
<dbReference type="GO" id="GO:0030422">
    <property type="term" value="P:siRNA processing"/>
    <property type="evidence" value="ECO:0007669"/>
    <property type="project" value="TreeGrafter"/>
</dbReference>
<evidence type="ECO:0000256" key="4">
    <source>
        <dbReference type="ARBA" id="ARBA00022695"/>
    </source>
</evidence>
<dbReference type="InterPro" id="IPR007855">
    <property type="entry name" value="RDRP"/>
</dbReference>
<reference evidence="12" key="1">
    <citation type="journal article" date="2020" name="Stud. Mycol.">
        <title>101 Dothideomycetes genomes: a test case for predicting lifestyles and emergence of pathogens.</title>
        <authorList>
            <person name="Haridas S."/>
            <person name="Albert R."/>
            <person name="Binder M."/>
            <person name="Bloem J."/>
            <person name="Labutti K."/>
            <person name="Salamov A."/>
            <person name="Andreopoulos B."/>
            <person name="Baker S."/>
            <person name="Barry K."/>
            <person name="Bills G."/>
            <person name="Bluhm B."/>
            <person name="Cannon C."/>
            <person name="Castanera R."/>
            <person name="Culley D."/>
            <person name="Daum C."/>
            <person name="Ezra D."/>
            <person name="Gonzalez J."/>
            <person name="Henrissat B."/>
            <person name="Kuo A."/>
            <person name="Liang C."/>
            <person name="Lipzen A."/>
            <person name="Lutzoni F."/>
            <person name="Magnuson J."/>
            <person name="Mondo S."/>
            <person name="Nolan M."/>
            <person name="Ohm R."/>
            <person name="Pangilinan J."/>
            <person name="Park H.-J."/>
            <person name="Ramirez L."/>
            <person name="Alfaro M."/>
            <person name="Sun H."/>
            <person name="Tritt A."/>
            <person name="Yoshinaga Y."/>
            <person name="Zwiers L.-H."/>
            <person name="Turgeon B."/>
            <person name="Goodwin S."/>
            <person name="Spatafora J."/>
            <person name="Crous P."/>
            <person name="Grigoriev I."/>
        </authorList>
    </citation>
    <scope>NUCLEOTIDE SEQUENCE</scope>
    <source>
        <strain evidence="12">CBS 119925</strain>
    </source>
</reference>
<keyword evidence="5 8" id="KW-0694">RNA-binding</keyword>
<organism evidence="12 13">
    <name type="scientific">Sporormia fimetaria CBS 119925</name>
    <dbReference type="NCBI Taxonomy" id="1340428"/>
    <lineage>
        <taxon>Eukaryota</taxon>
        <taxon>Fungi</taxon>
        <taxon>Dikarya</taxon>
        <taxon>Ascomycota</taxon>
        <taxon>Pezizomycotina</taxon>
        <taxon>Dothideomycetes</taxon>
        <taxon>Pleosporomycetidae</taxon>
        <taxon>Pleosporales</taxon>
        <taxon>Sporormiaceae</taxon>
        <taxon>Sporormia</taxon>
    </lineage>
</organism>
<evidence type="ECO:0000256" key="6">
    <source>
        <dbReference type="ARBA" id="ARBA00023158"/>
    </source>
</evidence>
<dbReference type="GO" id="GO:0031380">
    <property type="term" value="C:nuclear RNA-directed RNA polymerase complex"/>
    <property type="evidence" value="ECO:0007669"/>
    <property type="project" value="TreeGrafter"/>
</dbReference>
<feature type="domain" description="RDRP core" evidence="10">
    <location>
        <begin position="449"/>
        <end position="1030"/>
    </location>
</feature>
<dbReference type="InterPro" id="IPR058752">
    <property type="entry name" value="RDRP_C_head"/>
</dbReference>
<protein>
    <recommendedName>
        <fullName evidence="8">RNA-dependent RNA polymerase</fullName>
        <ecNumber evidence="8">2.7.7.48</ecNumber>
    </recommendedName>
</protein>
<evidence type="ECO:0000259" key="10">
    <source>
        <dbReference type="Pfam" id="PF05183"/>
    </source>
</evidence>
<dbReference type="InterPro" id="IPR035979">
    <property type="entry name" value="RBD_domain_sf"/>
</dbReference>
<evidence type="ECO:0000256" key="1">
    <source>
        <dbReference type="ARBA" id="ARBA00005762"/>
    </source>
</evidence>
<dbReference type="AlphaFoldDB" id="A0A6A6VPC1"/>
<sequence>MPIRPGTQRVQTRHQNGPPRTEVTVKVQGLPHDCTLKDVYNILSPHGDVSQIELERWGGGKTARVVFRPAPTHLQWTNWLKVGTLKLTADVEYRNPSMVMSPVIRNKQYPELNMFFAESLDFGVSTGPNTMTRMYTASKTNRHPVMITLDLNRKRIFIRFSHYIGGKDSHRYMFEVPLALLQAVYRVPGEVPSQQALVIPFGCSPRFFRYASTDEELNAAFDQASTEGSSSYSTKKFWREHDAWYRQTDVLDHRVRDILGMTPVMHTKNLPVVDIGRWTTYRLTFESPMLSGEAFTNFTSALSDYGVPMRTQASYRVEGIPEAPLWDLLQEEKIATSHSALHLSTARIQPKASSALNDLSMEQIYLTFDVRYQLEACLSHGFLIEHTITPAFLERLSRTQEAEAQLLLEKVMDKQIIFYNPMDMFEIRLKSKAPKKAPEYCFLARAVNITPTMMHVQTPAVEISNRIIRKYTADADRFIRVKFTDEKTEGRLSYNGPQSQALFDRVKRALENGIVVAGRYYEFLAFGNSQFRENGAYFFAPTTSRSAADIRQEQGQFGHILSTAKFGARLGQCFSTTRRIHSTSSKGLELKQIPDIERNGFTFSDGVGKICSFLAKLAAQELGFQNAFEDPPSLYQFRLAGCKGVLALDPSLQGTSVIHIRPSQFKFHAEMQGLEVIRASSFATAYFNRQLITVLSTLGVPDNIFLEKQQKWMNDLEKVTQDGSFASEKLQRNVDINQISLEMASMITDGFMDSKDPFLMSLLHLWRAYNIKTLKERARIFIEHGAFLLGCVDETATMRGHFDEPQSRPDATREEKLATLPEIFVQVSDPAKPGHYTVIQGVCILARNPSLYAGDLRVVRAVDVPALHHMKNVVVLPQTGDRDLSSMCSGGDLDGDDYLVMWDPDFIPPTINEPPFHFTPDKPRVEENGITIKMLTDFFVDYMKNDSLGKIALAHLAHADRSPEGVKDVKCLELAALHSQAVDYPKSGVPAIMRPELNVKKWPHFMEKKHLPANRTYQSCNVLGKLYNQVELVDFKPQYENLFDKRILDAYELNESLLDAAAQIKCQYDEAILRQMAKNGVRTEFEVFSIFVLAHNQEKKDYKFAEEVGATVDAIKSQFREACREAAARLGERPSGPGNGSSGTSMLRFVAAMYTVTAQEMSTALQECKQTRMEGGMEVPVRKMEPGSMPLISFPWIFARDLGTIATGRRNITLYMAQQPSKKIKRPPKLDLEGPPGEVKTDSGVTKFGEVLKLSFEFEEAPRDGTETHTS</sequence>